<protein>
    <recommendedName>
        <fullName evidence="2 7">Aminomethyltransferase</fullName>
        <ecNumber evidence="2 7">2.1.2.10</ecNumber>
    </recommendedName>
    <alternativeName>
        <fullName evidence="5 7">Glycine cleavage system T protein</fullName>
    </alternativeName>
</protein>
<dbReference type="Gene3D" id="3.30.70.1400">
    <property type="entry name" value="Aminomethyltransferase beta-barrel domains"/>
    <property type="match status" value="1"/>
</dbReference>
<dbReference type="NCBIfam" id="NF001567">
    <property type="entry name" value="PRK00389.1"/>
    <property type="match status" value="1"/>
</dbReference>
<evidence type="ECO:0000256" key="7">
    <source>
        <dbReference type="HAMAP-Rule" id="MF_00259"/>
    </source>
</evidence>
<dbReference type="InterPro" id="IPR013977">
    <property type="entry name" value="GcvT_C"/>
</dbReference>
<dbReference type="Gene3D" id="2.40.30.110">
    <property type="entry name" value="Aminomethyltransferase beta-barrel domains"/>
    <property type="match status" value="1"/>
</dbReference>
<comment type="subunit">
    <text evidence="7">The glycine cleavage system is composed of four proteins: P, T, L and H.</text>
</comment>
<evidence type="ECO:0000256" key="2">
    <source>
        <dbReference type="ARBA" id="ARBA00012616"/>
    </source>
</evidence>
<keyword evidence="11" id="KW-0489">Methyltransferase</keyword>
<dbReference type="SUPFAM" id="SSF103025">
    <property type="entry name" value="Folate-binding domain"/>
    <property type="match status" value="1"/>
</dbReference>
<evidence type="ECO:0000256" key="6">
    <source>
        <dbReference type="ARBA" id="ARBA00047665"/>
    </source>
</evidence>
<dbReference type="InterPro" id="IPR006223">
    <property type="entry name" value="GcvT"/>
</dbReference>
<dbReference type="InterPro" id="IPR027266">
    <property type="entry name" value="TrmE/GcvT-like"/>
</dbReference>
<dbReference type="GO" id="GO:0005829">
    <property type="term" value="C:cytosol"/>
    <property type="evidence" value="ECO:0007669"/>
    <property type="project" value="TreeGrafter"/>
</dbReference>
<feature type="binding site" evidence="8">
    <location>
        <position position="196"/>
    </location>
    <ligand>
        <name>substrate</name>
    </ligand>
</feature>
<evidence type="ECO:0000313" key="11">
    <source>
        <dbReference type="EMBL" id="BAL59588.1"/>
    </source>
</evidence>
<dbReference type="GO" id="GO:0032259">
    <property type="term" value="P:methylation"/>
    <property type="evidence" value="ECO:0007669"/>
    <property type="project" value="UniProtKB-KW"/>
</dbReference>
<dbReference type="InterPro" id="IPR022903">
    <property type="entry name" value="GcvT_bac"/>
</dbReference>
<feature type="domain" description="GCVT N-terminal" evidence="9">
    <location>
        <begin position="8"/>
        <end position="257"/>
    </location>
</feature>
<dbReference type="FunFam" id="3.30.70.1400:FF:000001">
    <property type="entry name" value="Aminomethyltransferase"/>
    <property type="match status" value="1"/>
</dbReference>
<dbReference type="PANTHER" id="PTHR43757">
    <property type="entry name" value="AMINOMETHYLTRANSFERASE"/>
    <property type="match status" value="1"/>
</dbReference>
<dbReference type="GO" id="GO:0004047">
    <property type="term" value="F:aminomethyltransferase activity"/>
    <property type="evidence" value="ECO:0007669"/>
    <property type="project" value="UniProtKB-UniRule"/>
</dbReference>
<evidence type="ECO:0000259" key="10">
    <source>
        <dbReference type="Pfam" id="PF08669"/>
    </source>
</evidence>
<dbReference type="PANTHER" id="PTHR43757:SF2">
    <property type="entry name" value="AMINOMETHYLTRANSFERASE, MITOCHONDRIAL"/>
    <property type="match status" value="1"/>
</dbReference>
<proteinExistence type="inferred from homology"/>
<dbReference type="PIRSF" id="PIRSF006487">
    <property type="entry name" value="GcvT"/>
    <property type="match status" value="1"/>
</dbReference>
<dbReference type="NCBIfam" id="TIGR00528">
    <property type="entry name" value="gcvT"/>
    <property type="match status" value="1"/>
</dbReference>
<dbReference type="Pfam" id="PF01571">
    <property type="entry name" value="GCV_T"/>
    <property type="match status" value="1"/>
</dbReference>
<comment type="catalytic activity">
    <reaction evidence="6 7">
        <text>N(6)-[(R)-S(8)-aminomethyldihydrolipoyl]-L-lysyl-[protein] + (6S)-5,6,7,8-tetrahydrofolate = N(6)-[(R)-dihydrolipoyl]-L-lysyl-[protein] + (6R)-5,10-methylene-5,6,7,8-tetrahydrofolate + NH4(+)</text>
        <dbReference type="Rhea" id="RHEA:16945"/>
        <dbReference type="Rhea" id="RHEA-COMP:10475"/>
        <dbReference type="Rhea" id="RHEA-COMP:10492"/>
        <dbReference type="ChEBI" id="CHEBI:15636"/>
        <dbReference type="ChEBI" id="CHEBI:28938"/>
        <dbReference type="ChEBI" id="CHEBI:57453"/>
        <dbReference type="ChEBI" id="CHEBI:83100"/>
        <dbReference type="ChEBI" id="CHEBI:83143"/>
        <dbReference type="EC" id="2.1.2.10"/>
    </reaction>
</comment>
<organism evidence="11">
    <name type="scientific">Acetithermum autotrophicum</name>
    <dbReference type="NCBI Taxonomy" id="1446466"/>
    <lineage>
        <taxon>Bacteria</taxon>
        <taxon>Candidatus Bipolaricaulota</taxon>
        <taxon>Candidatus Acetithermum</taxon>
    </lineage>
</organism>
<dbReference type="GO" id="GO:0008483">
    <property type="term" value="F:transaminase activity"/>
    <property type="evidence" value="ECO:0007669"/>
    <property type="project" value="UniProtKB-KW"/>
</dbReference>
<comment type="function">
    <text evidence="7">The glycine cleavage system catalyzes the degradation of glycine.</text>
</comment>
<feature type="domain" description="Aminomethyltransferase C-terminal" evidence="10">
    <location>
        <begin position="278"/>
        <end position="354"/>
    </location>
</feature>
<dbReference type="InterPro" id="IPR028896">
    <property type="entry name" value="GcvT/YgfZ/DmdA"/>
</dbReference>
<evidence type="ECO:0000256" key="3">
    <source>
        <dbReference type="ARBA" id="ARBA00022576"/>
    </source>
</evidence>
<gene>
    <name evidence="7" type="primary">gcvT</name>
    <name evidence="11" type="ORF">HGMM_OP4C224</name>
</gene>
<dbReference type="GO" id="GO:0005960">
    <property type="term" value="C:glycine cleavage complex"/>
    <property type="evidence" value="ECO:0007669"/>
    <property type="project" value="InterPro"/>
</dbReference>
<evidence type="ECO:0000256" key="1">
    <source>
        <dbReference type="ARBA" id="ARBA00008609"/>
    </source>
</evidence>
<evidence type="ECO:0000256" key="5">
    <source>
        <dbReference type="ARBA" id="ARBA00031395"/>
    </source>
</evidence>
<keyword evidence="4 7" id="KW-0808">Transferase</keyword>
<dbReference type="InterPro" id="IPR029043">
    <property type="entry name" value="GcvT/YgfZ_C"/>
</dbReference>
<dbReference type="Pfam" id="PF08669">
    <property type="entry name" value="GCV_T_C"/>
    <property type="match status" value="1"/>
</dbReference>
<reference evidence="11" key="2">
    <citation type="journal article" date="2012" name="PLoS ONE">
        <title>A Deeply Branching Thermophilic Bacterium with an Ancient Acetyl-CoA Pathway Dominates a Subsurface Ecosystem.</title>
        <authorList>
            <person name="Takami H."/>
            <person name="Noguchi H."/>
            <person name="Takaki Y."/>
            <person name="Uchiyama I."/>
            <person name="Toyoda A."/>
            <person name="Nishi S."/>
            <person name="Chee G.-J."/>
            <person name="Arai W."/>
            <person name="Nunoura T."/>
            <person name="Itoh T."/>
            <person name="Hattori M."/>
            <person name="Takai K."/>
        </authorList>
    </citation>
    <scope>NUCLEOTIDE SEQUENCE</scope>
</reference>
<name>H5SVF9_ACEAU</name>
<comment type="similarity">
    <text evidence="1 7">Belongs to the GcvT family.</text>
</comment>
<sequence length="360" mass="39972">MALKRTPLYEAHKRLGAKLVEFGGWEMPIQYSSIIEEHHTVRSAVGIFDVSHMGEIEIVGRDALSLVQKLITNDASTLKDYQVLYSPMCYESGGTVDDLLVYKLPDRFLLVVNAANTDKDFAWVQQNAKEFSVTVKNVSADYGEIAIQGPKAQELLQPFTGYALGDLRYYWATRTRVLGFEVLLSRTGYTGEDGFEIYAEPNVIVRLWDELIAAGAKPIGLGARDTLRFEAGMPLYGHELDEQTTPVEAGLGWTVKEKDSDYNGKTVLLAQKRQGTKKKLIGLKMLEPGVPRQGYKIFADGREVGVVTSGMFAPTANAFLAMGFVASDTPPTATLEIEIRGQRKRAQFAKLPFYRGSVKR</sequence>
<dbReference type="GO" id="GO:0008168">
    <property type="term" value="F:methyltransferase activity"/>
    <property type="evidence" value="ECO:0007669"/>
    <property type="project" value="UniProtKB-KW"/>
</dbReference>
<evidence type="ECO:0000256" key="4">
    <source>
        <dbReference type="ARBA" id="ARBA00022679"/>
    </source>
</evidence>
<evidence type="ECO:0000259" key="9">
    <source>
        <dbReference type="Pfam" id="PF01571"/>
    </source>
</evidence>
<dbReference type="InterPro" id="IPR006222">
    <property type="entry name" value="GCVT_N"/>
</dbReference>
<dbReference type="HAMAP" id="MF_00259">
    <property type="entry name" value="GcvT"/>
    <property type="match status" value="1"/>
</dbReference>
<dbReference type="GO" id="GO:0019464">
    <property type="term" value="P:glycine decarboxylation via glycine cleavage system"/>
    <property type="evidence" value="ECO:0007669"/>
    <property type="project" value="UniProtKB-UniRule"/>
</dbReference>
<keyword evidence="3 7" id="KW-0032">Aminotransferase</keyword>
<accession>H5SVF9</accession>
<dbReference type="EMBL" id="AP011803">
    <property type="protein sequence ID" value="BAL59588.1"/>
    <property type="molecule type" value="Genomic_DNA"/>
</dbReference>
<evidence type="ECO:0000256" key="8">
    <source>
        <dbReference type="PIRSR" id="PIRSR006487-1"/>
    </source>
</evidence>
<reference evidence="11" key="1">
    <citation type="journal article" date="2005" name="Environ. Microbiol.">
        <title>Genetic and functional properties of uncultivated thermophilic crenarchaeotes from a subsurface gold mine as revealed by analysis of genome fragments.</title>
        <authorList>
            <person name="Nunoura T."/>
            <person name="Hirayama H."/>
            <person name="Takami H."/>
            <person name="Oida H."/>
            <person name="Nishi S."/>
            <person name="Shimamura S."/>
            <person name="Suzuki Y."/>
            <person name="Inagaki F."/>
            <person name="Takai K."/>
            <person name="Nealson K.H."/>
            <person name="Horikoshi K."/>
        </authorList>
    </citation>
    <scope>NUCLEOTIDE SEQUENCE</scope>
</reference>
<dbReference type="Gene3D" id="4.10.1250.10">
    <property type="entry name" value="Aminomethyltransferase fragment"/>
    <property type="match status" value="1"/>
</dbReference>
<dbReference type="AlphaFoldDB" id="H5SVF9"/>
<dbReference type="FunFam" id="4.10.1250.10:FF:000001">
    <property type="entry name" value="Aminomethyltransferase"/>
    <property type="match status" value="1"/>
</dbReference>
<dbReference type="EC" id="2.1.2.10" evidence="2 7"/>
<dbReference type="Gene3D" id="3.30.1360.120">
    <property type="entry name" value="Probable tRNA modification gtpase trme, domain 1"/>
    <property type="match status" value="1"/>
</dbReference>
<dbReference type="SUPFAM" id="SSF101790">
    <property type="entry name" value="Aminomethyltransferase beta-barrel domain"/>
    <property type="match status" value="1"/>
</dbReference>